<keyword evidence="6" id="KW-0732">Signal</keyword>
<dbReference type="PRINTS" id="PR00723">
    <property type="entry name" value="SUBTILISIN"/>
</dbReference>
<dbReference type="AlphaFoldDB" id="A1ZDI2"/>
<name>A1ZDI2_MICM2</name>
<dbReference type="InterPro" id="IPR036852">
    <property type="entry name" value="Peptidase_S8/S53_dom_sf"/>
</dbReference>
<dbReference type="InterPro" id="IPR034058">
    <property type="entry name" value="TagA/B/C/D_pept_dom"/>
</dbReference>
<dbReference type="GO" id="GO:0016020">
    <property type="term" value="C:membrane"/>
    <property type="evidence" value="ECO:0007669"/>
    <property type="project" value="InterPro"/>
</dbReference>
<dbReference type="NCBIfam" id="TIGR04183">
    <property type="entry name" value="Por_Secre_tail"/>
    <property type="match status" value="1"/>
</dbReference>
<reference evidence="9 10" key="1">
    <citation type="submission" date="2007-01" db="EMBL/GenBank/DDBJ databases">
        <authorList>
            <person name="Haygood M."/>
            <person name="Podell S."/>
            <person name="Anderson C."/>
            <person name="Hopkinson B."/>
            <person name="Roe K."/>
            <person name="Barbeau K."/>
            <person name="Gaasterland T."/>
            <person name="Ferriera S."/>
            <person name="Johnson J."/>
            <person name="Kravitz S."/>
            <person name="Beeson K."/>
            <person name="Sutton G."/>
            <person name="Rogers Y.-H."/>
            <person name="Friedman R."/>
            <person name="Frazier M."/>
            <person name="Venter J.C."/>
        </authorList>
    </citation>
    <scope>NUCLEOTIDE SEQUENCE [LARGE SCALE GENOMIC DNA]</scope>
    <source>
        <strain evidence="9 10">ATCC 23134</strain>
    </source>
</reference>
<dbReference type="InterPro" id="IPR000998">
    <property type="entry name" value="MAM_dom"/>
</dbReference>
<dbReference type="SUPFAM" id="SSF49265">
    <property type="entry name" value="Fibronectin type III"/>
    <property type="match status" value="1"/>
</dbReference>
<proteinExistence type="inferred from homology"/>
<dbReference type="RefSeq" id="WP_002693565.1">
    <property type="nucleotide sequence ID" value="NZ_AAWS01000002.1"/>
</dbReference>
<dbReference type="InterPro" id="IPR051560">
    <property type="entry name" value="MAM_domain-containing"/>
</dbReference>
<comment type="caution">
    <text evidence="9">The sequence shown here is derived from an EMBL/GenBank/DDBJ whole genome shotgun (WGS) entry which is preliminary data.</text>
</comment>
<evidence type="ECO:0000256" key="2">
    <source>
        <dbReference type="ARBA" id="ARBA00022801"/>
    </source>
</evidence>
<dbReference type="PROSITE" id="PS50853">
    <property type="entry name" value="FN3"/>
    <property type="match status" value="1"/>
</dbReference>
<dbReference type="PANTHER" id="PTHR23282:SF101">
    <property type="entry name" value="MAM DOMAIN-CONTAINING PROTEIN"/>
    <property type="match status" value="1"/>
</dbReference>
<dbReference type="GO" id="GO:0004553">
    <property type="term" value="F:hydrolase activity, hydrolyzing O-glycosyl compounds"/>
    <property type="evidence" value="ECO:0007669"/>
    <property type="project" value="UniProtKB-ARBA"/>
</dbReference>
<dbReference type="Gene3D" id="2.60.40.10">
    <property type="entry name" value="Immunoglobulins"/>
    <property type="match status" value="1"/>
</dbReference>
<dbReference type="InterPro" id="IPR015500">
    <property type="entry name" value="Peptidase_S8_subtilisin-rel"/>
</dbReference>
<evidence type="ECO:0000256" key="5">
    <source>
        <dbReference type="SAM" id="MobiDB-lite"/>
    </source>
</evidence>
<organism evidence="9 10">
    <name type="scientific">Microscilla marina ATCC 23134</name>
    <dbReference type="NCBI Taxonomy" id="313606"/>
    <lineage>
        <taxon>Bacteria</taxon>
        <taxon>Pseudomonadati</taxon>
        <taxon>Bacteroidota</taxon>
        <taxon>Cytophagia</taxon>
        <taxon>Cytophagales</taxon>
        <taxon>Microscillaceae</taxon>
        <taxon>Microscilla</taxon>
    </lineage>
</organism>
<feature type="chain" id="PRO_5002641811" evidence="6">
    <location>
        <begin position="25"/>
        <end position="1076"/>
    </location>
</feature>
<dbReference type="SMART" id="SM00060">
    <property type="entry name" value="FN3"/>
    <property type="match status" value="2"/>
</dbReference>
<dbReference type="Gene3D" id="2.60.120.380">
    <property type="match status" value="1"/>
</dbReference>
<feature type="compositionally biased region" description="Polar residues" evidence="5">
    <location>
        <begin position="351"/>
        <end position="369"/>
    </location>
</feature>
<dbReference type="CDD" id="cd06263">
    <property type="entry name" value="MAM"/>
    <property type="match status" value="1"/>
</dbReference>
<evidence type="ECO:0000256" key="1">
    <source>
        <dbReference type="ARBA" id="ARBA00022670"/>
    </source>
</evidence>
<evidence type="ECO:0000256" key="6">
    <source>
        <dbReference type="SAM" id="SignalP"/>
    </source>
</evidence>
<dbReference type="eggNOG" id="COG1404">
    <property type="taxonomic scope" value="Bacteria"/>
</dbReference>
<dbReference type="InterPro" id="IPR013320">
    <property type="entry name" value="ConA-like_dom_sf"/>
</dbReference>
<dbReference type="InterPro" id="IPR045474">
    <property type="entry name" value="GEVED"/>
</dbReference>
<feature type="active site" description="Charge relay system" evidence="4">
    <location>
        <position position="367"/>
    </location>
</feature>
<dbReference type="InterPro" id="IPR000209">
    <property type="entry name" value="Peptidase_S8/S53_dom"/>
</dbReference>
<evidence type="ECO:0000313" key="9">
    <source>
        <dbReference type="EMBL" id="EAY31721.1"/>
    </source>
</evidence>
<dbReference type="InterPro" id="IPR036116">
    <property type="entry name" value="FN3_sf"/>
</dbReference>
<evidence type="ECO:0000259" key="7">
    <source>
        <dbReference type="PROSITE" id="PS50060"/>
    </source>
</evidence>
<dbReference type="Proteomes" id="UP000004095">
    <property type="component" value="Unassembled WGS sequence"/>
</dbReference>
<dbReference type="InterPro" id="IPR008979">
    <property type="entry name" value="Galactose-bd-like_sf"/>
</dbReference>
<dbReference type="CDD" id="cd00063">
    <property type="entry name" value="FN3"/>
    <property type="match status" value="1"/>
</dbReference>
<evidence type="ECO:0000313" key="10">
    <source>
        <dbReference type="Proteomes" id="UP000004095"/>
    </source>
</evidence>
<dbReference type="InterPro" id="IPR013783">
    <property type="entry name" value="Ig-like_fold"/>
</dbReference>
<keyword evidence="2 4" id="KW-0378">Hydrolase</keyword>
<dbReference type="GO" id="GO:0006508">
    <property type="term" value="P:proteolysis"/>
    <property type="evidence" value="ECO:0007669"/>
    <property type="project" value="UniProtKB-KW"/>
</dbReference>
<dbReference type="SUPFAM" id="SSF49899">
    <property type="entry name" value="Concanavalin A-like lectins/glucanases"/>
    <property type="match status" value="1"/>
</dbReference>
<dbReference type="SUPFAM" id="SSF49785">
    <property type="entry name" value="Galactose-binding domain-like"/>
    <property type="match status" value="1"/>
</dbReference>
<evidence type="ECO:0000259" key="8">
    <source>
        <dbReference type="PROSITE" id="PS50853"/>
    </source>
</evidence>
<dbReference type="eggNOG" id="COG4733">
    <property type="taxonomic scope" value="Bacteria"/>
</dbReference>
<feature type="signal peptide" evidence="6">
    <location>
        <begin position="1"/>
        <end position="24"/>
    </location>
</feature>
<dbReference type="Pfam" id="PF18962">
    <property type="entry name" value="Por_Secre_tail"/>
    <property type="match status" value="1"/>
</dbReference>
<accession>A1ZDI2</accession>
<dbReference type="PROSITE" id="PS00138">
    <property type="entry name" value="SUBTILASE_SER"/>
    <property type="match status" value="1"/>
</dbReference>
<dbReference type="InterPro" id="IPR026444">
    <property type="entry name" value="Secre_tail"/>
</dbReference>
<feature type="domain" description="MAM" evidence="7">
    <location>
        <begin position="671"/>
        <end position="839"/>
    </location>
</feature>
<dbReference type="PANTHER" id="PTHR23282">
    <property type="entry name" value="APICAL ENDOSOMAL GLYCOPROTEIN PRECURSOR"/>
    <property type="match status" value="1"/>
</dbReference>
<gene>
    <name evidence="9" type="ORF">M23134_05227</name>
</gene>
<keyword evidence="10" id="KW-1185">Reference proteome</keyword>
<dbReference type="Pfam" id="PF00041">
    <property type="entry name" value="fn3"/>
    <property type="match status" value="1"/>
</dbReference>
<feature type="active site" description="Charge relay system" evidence="4">
    <location>
        <position position="150"/>
    </location>
</feature>
<comment type="similarity">
    <text evidence="4">Belongs to the peptidase S8 family.</text>
</comment>
<dbReference type="OrthoDB" id="9792152at2"/>
<dbReference type="Pfam" id="PF00082">
    <property type="entry name" value="Peptidase_S8"/>
    <property type="match status" value="1"/>
</dbReference>
<evidence type="ECO:0000256" key="3">
    <source>
        <dbReference type="ARBA" id="ARBA00022825"/>
    </source>
</evidence>
<sequence>MINKKAMTVCLLLLAALVVTPVMAQQRYSQRQTQKLKGLSNAYTAKYKTQRARAYARALKAKLPLRVVTKDRVIELQGFSRPNGGTPLYFTNFNLNAARTISTDKVQAQLGLTGTGIVLGIWDGGKVRTTHQEFGNRVTQQDNATTLSSHATHVAGTMGAAGVSSNAKGMAPNATIHAYDWNSDLAEMANAASNGLLLSNHSYGFITGWAFSGSGWRWYGDVNISTTEDYRFGFYSDYSKDMDQIAFDAPFYLICKAAGNDRNDNHSGSHQYYNGTSWVNSTAFRKRDGDYDCIGAGGVAKNILTIGAVNDISSGYSQPSDVVQTSFSSWGPTDDGRIKPDLVANGASLFSPDSGSDTDYGNKSGTSMSSPSVTGSLGLLQQHYKNKNGGSFMRAATLKALVIHTADEAGNANGPDYSNGWGLMNTKAAADVITNRNVSSKIEEETLNNNGTYSIQVNATGNEPLVATIVWTDAPGTPTAPALDPTNRMLVNDLDLRLSGNGNTYQPWILNPANPSAAATKGDNDRDNVEKVFIANPGAGTYTITVNHKGALNGGNQAFSIIVTGITTGSSACAVAGGLTTSNLATTSATLNWSAVNGATTYDVRYRAQGSANWATVNGVNGTSTNVSGLVEGTTYEFQVRTNCSNGSSAYSASASFTTGTPASCITAFPYNESFETGLGAWVQSSADDINWTRQSGGTASNSTGPSAANNGSFYMYVEASGSNYPAKTATLISPCFDLSAVSSPTLKFDYHMYGSQVNNLKAEVSTNGSSWAEIFNKSGDQGNSWTTQTIDLNAYKGSNVSVRFTVTTGTGSSGWQSDIAIDHVRVEASTPPLVYCASEGNNSTEEYIGRVQLGSIDNSSNGSNGYTDFTSTSTSLAQGSSNTITITPVWTGTVYNEGYSVWIDFNRDGDFTDAGEQVFTQAATRNTPVSGTINIPTSVTTGSTRMRVSMRYNAIPTSCGTFNYGEVEDYTINIAPSGTATFASQTERFPILLEEVSVSPNPATDVVTVKAQAANNSQVSFTLVSINGRSMMRKVAQANNGEATQQFKVGNLPKGIYLIKVQTKGGQKIQKVVVR</sequence>
<dbReference type="EMBL" id="AAWS01000002">
    <property type="protein sequence ID" value="EAY31721.1"/>
    <property type="molecule type" value="Genomic_DNA"/>
</dbReference>
<keyword evidence="1 4" id="KW-0645">Protease</keyword>
<dbReference type="SMART" id="SM00137">
    <property type="entry name" value="MAM"/>
    <property type="match status" value="1"/>
</dbReference>
<dbReference type="PROSITE" id="PS51892">
    <property type="entry name" value="SUBTILASE"/>
    <property type="match status" value="1"/>
</dbReference>
<dbReference type="InterPro" id="IPR003961">
    <property type="entry name" value="FN3_dom"/>
</dbReference>
<dbReference type="Pfam" id="PF00629">
    <property type="entry name" value="MAM"/>
    <property type="match status" value="1"/>
</dbReference>
<dbReference type="GO" id="GO:0005975">
    <property type="term" value="P:carbohydrate metabolic process"/>
    <property type="evidence" value="ECO:0007669"/>
    <property type="project" value="UniProtKB-ARBA"/>
</dbReference>
<feature type="domain" description="Fibronectin type-III" evidence="8">
    <location>
        <begin position="575"/>
        <end position="664"/>
    </location>
</feature>
<dbReference type="InterPro" id="IPR023828">
    <property type="entry name" value="Peptidase_S8_Ser-AS"/>
</dbReference>
<dbReference type="Gene3D" id="2.60.120.200">
    <property type="match status" value="1"/>
</dbReference>
<dbReference type="SUPFAM" id="SSF52743">
    <property type="entry name" value="Subtilisin-like"/>
    <property type="match status" value="1"/>
</dbReference>
<dbReference type="PROSITE" id="PS50060">
    <property type="entry name" value="MAM_2"/>
    <property type="match status" value="1"/>
</dbReference>
<dbReference type="CDD" id="cd04842">
    <property type="entry name" value="Peptidases_S8_Kp43_protease"/>
    <property type="match status" value="1"/>
</dbReference>
<dbReference type="GO" id="GO:0004252">
    <property type="term" value="F:serine-type endopeptidase activity"/>
    <property type="evidence" value="ECO:0007669"/>
    <property type="project" value="UniProtKB-UniRule"/>
</dbReference>
<keyword evidence="3 4" id="KW-0720">Serine protease</keyword>
<protein>
    <submittedName>
        <fullName evidence="9">MAM domain protein</fullName>
    </submittedName>
</protein>
<evidence type="ECO:0000256" key="4">
    <source>
        <dbReference type="PROSITE-ProRule" id="PRU01240"/>
    </source>
</evidence>
<feature type="region of interest" description="Disordered" evidence="5">
    <location>
        <begin position="347"/>
        <end position="369"/>
    </location>
</feature>
<dbReference type="Pfam" id="PF20009">
    <property type="entry name" value="GEVED"/>
    <property type="match status" value="1"/>
</dbReference>
<feature type="active site" description="Charge relay system" evidence="4">
    <location>
        <position position="123"/>
    </location>
</feature>
<dbReference type="Gene3D" id="3.40.50.200">
    <property type="entry name" value="Peptidase S8/S53 domain"/>
    <property type="match status" value="1"/>
</dbReference>